<reference evidence="1 2" key="1">
    <citation type="submission" date="2016-10" db="EMBL/GenBank/DDBJ databases">
        <authorList>
            <person name="de Groot N.N."/>
        </authorList>
    </citation>
    <scope>NUCLEOTIDE SEQUENCE [LARGE SCALE GENOMIC DNA]</scope>
    <source>
        <strain evidence="1 2">CGMCC 4.5598</strain>
    </source>
</reference>
<gene>
    <name evidence="1" type="ORF">SAMN05421811_105544</name>
</gene>
<keyword evidence="2" id="KW-1185">Reference proteome</keyword>
<protein>
    <submittedName>
        <fullName evidence="1">Uncharacterized protein</fullName>
    </submittedName>
</protein>
<dbReference type="Proteomes" id="UP000199361">
    <property type="component" value="Unassembled WGS sequence"/>
</dbReference>
<sequence>MDVDEWPWRGELWRFCGANGFYGPEHILVRVFPGKGRRTFEKRLLALVGDDIVLGEPGHGYLIVRGRCAERVRAGFGVWGHRLDVRPLPPRLPGDEGPGEGAEQAVEWLLERCRRYGYGPLDEVRDQLVAAAEWFGGDIVGRITVGTMPGMRECEDVLGPRRWMKQEYRRRRRRAKGAGGVTDVGGGVGGAG</sequence>
<organism evidence="1 2">
    <name type="scientific">Nonomuraea wenchangensis</name>
    <dbReference type="NCBI Taxonomy" id="568860"/>
    <lineage>
        <taxon>Bacteria</taxon>
        <taxon>Bacillati</taxon>
        <taxon>Actinomycetota</taxon>
        <taxon>Actinomycetes</taxon>
        <taxon>Streptosporangiales</taxon>
        <taxon>Streptosporangiaceae</taxon>
        <taxon>Nonomuraea</taxon>
    </lineage>
</organism>
<evidence type="ECO:0000313" key="2">
    <source>
        <dbReference type="Proteomes" id="UP000199361"/>
    </source>
</evidence>
<dbReference type="AlphaFoldDB" id="A0A1I0J978"/>
<dbReference type="RefSeq" id="WP_091082687.1">
    <property type="nucleotide sequence ID" value="NZ_FOHX01000005.1"/>
</dbReference>
<dbReference type="EMBL" id="FOHX01000005">
    <property type="protein sequence ID" value="SEU06512.1"/>
    <property type="molecule type" value="Genomic_DNA"/>
</dbReference>
<evidence type="ECO:0000313" key="1">
    <source>
        <dbReference type="EMBL" id="SEU06512.1"/>
    </source>
</evidence>
<accession>A0A1I0J978</accession>
<proteinExistence type="predicted"/>
<name>A0A1I0J978_9ACTN</name>